<evidence type="ECO:0000259" key="4">
    <source>
        <dbReference type="Pfam" id="PF13490"/>
    </source>
</evidence>
<dbReference type="Proteomes" id="UP000523545">
    <property type="component" value="Unassembled WGS sequence"/>
</dbReference>
<accession>A0A7Z0BEG9</accession>
<feature type="compositionally biased region" description="Basic residues" evidence="3">
    <location>
        <begin position="96"/>
        <end position="105"/>
    </location>
</feature>
<evidence type="ECO:0000256" key="3">
    <source>
        <dbReference type="SAM" id="MobiDB-lite"/>
    </source>
</evidence>
<dbReference type="EMBL" id="JACCHK010000001">
    <property type="protein sequence ID" value="NYH41999.1"/>
    <property type="molecule type" value="Genomic_DNA"/>
</dbReference>
<feature type="compositionally biased region" description="Pro residues" evidence="3">
    <location>
        <begin position="143"/>
        <end position="174"/>
    </location>
</feature>
<evidence type="ECO:0000256" key="1">
    <source>
        <dbReference type="ARBA" id="ARBA00023015"/>
    </source>
</evidence>
<name>A0A7Z0BEG9_9ACTN</name>
<dbReference type="RefSeq" id="WP_179779895.1">
    <property type="nucleotide sequence ID" value="NZ_JACCHK010000001.1"/>
</dbReference>
<dbReference type="Pfam" id="PF13490">
    <property type="entry name" value="zf-HC2"/>
    <property type="match status" value="1"/>
</dbReference>
<dbReference type="InterPro" id="IPR027383">
    <property type="entry name" value="Znf_put"/>
</dbReference>
<reference evidence="5 6" key="1">
    <citation type="submission" date="2020-07" db="EMBL/GenBank/DDBJ databases">
        <title>Sequencing the genomes of 1000 actinobacteria strains.</title>
        <authorList>
            <person name="Klenk H.-P."/>
        </authorList>
    </citation>
    <scope>NUCLEOTIDE SEQUENCE [LARGE SCALE GENOMIC DNA]</scope>
    <source>
        <strain evidence="5 6">DSM 45876</strain>
    </source>
</reference>
<feature type="compositionally biased region" description="Low complexity" evidence="3">
    <location>
        <begin position="129"/>
        <end position="142"/>
    </location>
</feature>
<dbReference type="Gene3D" id="1.10.10.1320">
    <property type="entry name" value="Anti-sigma factor, zinc-finger domain"/>
    <property type="match status" value="1"/>
</dbReference>
<evidence type="ECO:0000256" key="2">
    <source>
        <dbReference type="ARBA" id="ARBA00023163"/>
    </source>
</evidence>
<evidence type="ECO:0000313" key="6">
    <source>
        <dbReference type="Proteomes" id="UP000523545"/>
    </source>
</evidence>
<comment type="caution">
    <text evidence="5">The sequence shown here is derived from an EMBL/GenBank/DDBJ whole genome shotgun (WGS) entry which is preliminary data.</text>
</comment>
<feature type="domain" description="Putative zinc-finger" evidence="4">
    <location>
        <begin position="7"/>
        <end position="39"/>
    </location>
</feature>
<evidence type="ECO:0000313" key="5">
    <source>
        <dbReference type="EMBL" id="NYH41999.1"/>
    </source>
</evidence>
<sequence>MADGTEHVEELLGLYYLDELDAASAQRVRAHLDACVTCRDEAAQVCEALAAMALLLDDREGLASMYGALGTSVPPAFPARFAPIEEPEAPRSRIGWTHRSRRSGRSRPTESAAVTDAPAPEPAPPPPTTRTAAAPAKETSAPTVPPAAPTAAPSVPPVGPTVPPAAPAAPPAKPAAPAGHAVPAAAPALPAVSLTAPTVAPVVPIIAPTVAAAEPAATPVLPTIAPGVRTKPVNRPAPSTVPAPVPLTTQPAGQTRPVRPTRSLIVSIGLLAATVTLGGTAATALLREHDGEPSTPTARAAVSAAASTTDVDSGVHMTVALTAKDGSTEVRAKLTGLTKGTGYRLYGYGPDDNRWAVVNWTGGTGKEQEVSGAVPAAIAGISHVTVLRSDRKTVVTVYFSHDAEAEMGPNGG</sequence>
<keyword evidence="2" id="KW-0804">Transcription</keyword>
<organism evidence="5 6">
    <name type="scientific">Micromonospora jinlongensis</name>
    <dbReference type="NCBI Taxonomy" id="1287877"/>
    <lineage>
        <taxon>Bacteria</taxon>
        <taxon>Bacillati</taxon>
        <taxon>Actinomycetota</taxon>
        <taxon>Actinomycetes</taxon>
        <taxon>Micromonosporales</taxon>
        <taxon>Micromonosporaceae</taxon>
        <taxon>Micromonospora</taxon>
    </lineage>
</organism>
<dbReference type="InterPro" id="IPR041916">
    <property type="entry name" value="Anti_sigma_zinc_sf"/>
</dbReference>
<keyword evidence="6" id="KW-1185">Reference proteome</keyword>
<protein>
    <recommendedName>
        <fullName evidence="4">Putative zinc-finger domain-containing protein</fullName>
    </recommendedName>
</protein>
<feature type="region of interest" description="Disordered" evidence="3">
    <location>
        <begin position="84"/>
        <end position="180"/>
    </location>
</feature>
<keyword evidence="1" id="KW-0805">Transcription regulation</keyword>
<dbReference type="AlphaFoldDB" id="A0A7Z0BEG9"/>
<feature type="region of interest" description="Disordered" evidence="3">
    <location>
        <begin position="234"/>
        <end position="257"/>
    </location>
</feature>
<feature type="compositionally biased region" description="Pro residues" evidence="3">
    <location>
        <begin position="119"/>
        <end position="128"/>
    </location>
</feature>
<proteinExistence type="predicted"/>
<gene>
    <name evidence="5" type="ORF">HNR22_001726</name>
</gene>